<dbReference type="FunFam" id="1.25.40.10:FF:000031">
    <property type="entry name" value="Pentatricopeptide repeat-containing protein mitochondrial"/>
    <property type="match status" value="1"/>
</dbReference>
<name>A0A8S0P9J7_OLEEU</name>
<evidence type="ECO:0000256" key="1">
    <source>
        <dbReference type="ARBA" id="ARBA00022737"/>
    </source>
</evidence>
<keyword evidence="4" id="KW-1185">Reference proteome</keyword>
<dbReference type="Pfam" id="PF13041">
    <property type="entry name" value="PPR_2"/>
    <property type="match status" value="2"/>
</dbReference>
<dbReference type="Pfam" id="PF01535">
    <property type="entry name" value="PPR"/>
    <property type="match status" value="2"/>
</dbReference>
<dbReference type="AlphaFoldDB" id="A0A8S0P9J7"/>
<dbReference type="GO" id="GO:0003723">
    <property type="term" value="F:RNA binding"/>
    <property type="evidence" value="ECO:0007669"/>
    <property type="project" value="InterPro"/>
</dbReference>
<sequence length="279" mass="30749">MAHYSKRTGPVMLVDGAATPTARLLLLSLAVDVLGALRSGAKAYSSRRSVTRRLTTVHCPVSTSAAPPVRPGSFLNLVIKFLLLRRDEVGRNIHKHVKKTGWEMDSFVGAGLIDMYAKCGCINESRQVFDKIANRDVVLWNSMLAAYSQNGHPDECLRLCGEMALAGFRPTEATLVTATSACADAVATVQGRELHCYSYRHGFESNDRVKTALVDIYAKSGNVGIARILFEGLKEKRLVSWNAMITGYAMHGHAYEAFSLFNRMRAKAQPDHITFFILP</sequence>
<dbReference type="OrthoDB" id="185373at2759"/>
<dbReference type="Gramene" id="OE9A006713T1">
    <property type="protein sequence ID" value="OE9A006713C1"/>
    <property type="gene ID" value="OE9A006713"/>
</dbReference>
<accession>A0A8S0P9J7</accession>
<dbReference type="InterPro" id="IPR046960">
    <property type="entry name" value="PPR_At4g14850-like_plant"/>
</dbReference>
<feature type="repeat" description="PPR" evidence="2">
    <location>
        <begin position="136"/>
        <end position="170"/>
    </location>
</feature>
<dbReference type="GO" id="GO:0009451">
    <property type="term" value="P:RNA modification"/>
    <property type="evidence" value="ECO:0007669"/>
    <property type="project" value="InterPro"/>
</dbReference>
<reference evidence="3 4" key="1">
    <citation type="submission" date="2019-12" db="EMBL/GenBank/DDBJ databases">
        <authorList>
            <person name="Alioto T."/>
            <person name="Alioto T."/>
            <person name="Gomez Garrido J."/>
        </authorList>
    </citation>
    <scope>NUCLEOTIDE SEQUENCE [LARGE SCALE GENOMIC DNA]</scope>
</reference>
<dbReference type="PROSITE" id="PS51375">
    <property type="entry name" value="PPR"/>
    <property type="match status" value="2"/>
</dbReference>
<protein>
    <submittedName>
        <fullName evidence="3">Pentatricopeptide repeat-containing At4g21065-like</fullName>
    </submittedName>
</protein>
<dbReference type="InterPro" id="IPR002885">
    <property type="entry name" value="PPR_rpt"/>
</dbReference>
<organism evidence="3 4">
    <name type="scientific">Olea europaea subsp. europaea</name>
    <dbReference type="NCBI Taxonomy" id="158383"/>
    <lineage>
        <taxon>Eukaryota</taxon>
        <taxon>Viridiplantae</taxon>
        <taxon>Streptophyta</taxon>
        <taxon>Embryophyta</taxon>
        <taxon>Tracheophyta</taxon>
        <taxon>Spermatophyta</taxon>
        <taxon>Magnoliopsida</taxon>
        <taxon>eudicotyledons</taxon>
        <taxon>Gunneridae</taxon>
        <taxon>Pentapetalae</taxon>
        <taxon>asterids</taxon>
        <taxon>lamiids</taxon>
        <taxon>Lamiales</taxon>
        <taxon>Oleaceae</taxon>
        <taxon>Oleeae</taxon>
        <taxon>Olea</taxon>
    </lineage>
</organism>
<keyword evidence="1" id="KW-0677">Repeat</keyword>
<proteinExistence type="predicted"/>
<comment type="caution">
    <text evidence="3">The sequence shown here is derived from an EMBL/GenBank/DDBJ whole genome shotgun (WGS) entry which is preliminary data.</text>
</comment>
<dbReference type="PANTHER" id="PTHR47926">
    <property type="entry name" value="PENTATRICOPEPTIDE REPEAT-CONTAINING PROTEIN"/>
    <property type="match status" value="1"/>
</dbReference>
<feature type="repeat" description="PPR" evidence="2">
    <location>
        <begin position="237"/>
        <end position="267"/>
    </location>
</feature>
<evidence type="ECO:0000313" key="3">
    <source>
        <dbReference type="EMBL" id="CAA2934539.1"/>
    </source>
</evidence>
<dbReference type="PANTHER" id="PTHR47926:SF470">
    <property type="entry name" value="DYW DOMAIN-CONTAINING PROTEIN"/>
    <property type="match status" value="1"/>
</dbReference>
<dbReference type="Proteomes" id="UP000594638">
    <property type="component" value="Unassembled WGS sequence"/>
</dbReference>
<gene>
    <name evidence="3" type="ORF">OLEA9_A006713</name>
</gene>
<dbReference type="EMBL" id="CACTIH010000016">
    <property type="protein sequence ID" value="CAA2934539.1"/>
    <property type="molecule type" value="Genomic_DNA"/>
</dbReference>
<evidence type="ECO:0000256" key="2">
    <source>
        <dbReference type="PROSITE-ProRule" id="PRU00708"/>
    </source>
</evidence>
<evidence type="ECO:0000313" key="4">
    <source>
        <dbReference type="Proteomes" id="UP000594638"/>
    </source>
</evidence>
<dbReference type="InterPro" id="IPR011990">
    <property type="entry name" value="TPR-like_helical_dom_sf"/>
</dbReference>
<dbReference type="Gene3D" id="1.25.40.10">
    <property type="entry name" value="Tetratricopeptide repeat domain"/>
    <property type="match status" value="2"/>
</dbReference>
<dbReference type="NCBIfam" id="TIGR00756">
    <property type="entry name" value="PPR"/>
    <property type="match status" value="2"/>
</dbReference>